<comment type="cofactor">
    <cofactor evidence="1">
        <name>Mg(2+)</name>
        <dbReference type="ChEBI" id="CHEBI:18420"/>
    </cofactor>
</comment>
<dbReference type="InterPro" id="IPR020084">
    <property type="entry name" value="NUDIX_hydrolase_CS"/>
</dbReference>
<dbReference type="InterPro" id="IPR000086">
    <property type="entry name" value="NUDIX_hydrolase_dom"/>
</dbReference>
<keyword evidence="5" id="KW-1185">Reference proteome</keyword>
<dbReference type="GO" id="GO:0016787">
    <property type="term" value="F:hydrolase activity"/>
    <property type="evidence" value="ECO:0007669"/>
    <property type="project" value="UniProtKB-KW"/>
</dbReference>
<evidence type="ECO:0000256" key="1">
    <source>
        <dbReference type="ARBA" id="ARBA00001946"/>
    </source>
</evidence>
<feature type="domain" description="Nudix hydrolase" evidence="3">
    <location>
        <begin position="7"/>
        <end position="132"/>
    </location>
</feature>
<dbReference type="PANTHER" id="PTHR43046:SF2">
    <property type="entry name" value="8-OXO-DGTP DIPHOSPHATASE-RELATED"/>
    <property type="match status" value="1"/>
</dbReference>
<dbReference type="PROSITE" id="PS51462">
    <property type="entry name" value="NUDIX"/>
    <property type="match status" value="1"/>
</dbReference>
<keyword evidence="2" id="KW-0378">Hydrolase</keyword>
<dbReference type="SUPFAM" id="SSF55811">
    <property type="entry name" value="Nudix"/>
    <property type="match status" value="1"/>
</dbReference>
<dbReference type="Pfam" id="PF00293">
    <property type="entry name" value="NUDIX"/>
    <property type="match status" value="1"/>
</dbReference>
<organism evidence="4 5">
    <name type="scientific">Acinetobacter guerrae</name>
    <dbReference type="NCBI Taxonomy" id="1843371"/>
    <lineage>
        <taxon>Bacteria</taxon>
        <taxon>Pseudomonadati</taxon>
        <taxon>Pseudomonadota</taxon>
        <taxon>Gammaproteobacteria</taxon>
        <taxon>Moraxellales</taxon>
        <taxon>Moraxellaceae</taxon>
        <taxon>Acinetobacter</taxon>
    </lineage>
</organism>
<comment type="caution">
    <text evidence="4">The sequence shown here is derived from an EMBL/GenBank/DDBJ whole genome shotgun (WGS) entry which is preliminary data.</text>
</comment>
<evidence type="ECO:0000313" key="5">
    <source>
        <dbReference type="Proteomes" id="UP000269001"/>
    </source>
</evidence>
<dbReference type="AlphaFoldDB" id="A0A3A8ESK2"/>
<dbReference type="InterPro" id="IPR015797">
    <property type="entry name" value="NUDIX_hydrolase-like_dom_sf"/>
</dbReference>
<accession>A0A3A8ESK2</accession>
<dbReference type="CDD" id="cd04690">
    <property type="entry name" value="NUDIX_Hydrolase"/>
    <property type="match status" value="1"/>
</dbReference>
<protein>
    <submittedName>
        <fullName evidence="4">NUDIX domain-containing protein</fullName>
    </submittedName>
</protein>
<dbReference type="PANTHER" id="PTHR43046">
    <property type="entry name" value="GDP-MANNOSE MANNOSYL HYDROLASE"/>
    <property type="match status" value="1"/>
</dbReference>
<dbReference type="EMBL" id="RAXU01000012">
    <property type="protein sequence ID" value="RKG32964.1"/>
    <property type="molecule type" value="Genomic_DNA"/>
</dbReference>
<reference evidence="4 5" key="1">
    <citation type="submission" date="2018-09" db="EMBL/GenBank/DDBJ databases">
        <title>The draft genome of Acinetobacter spp. strains.</title>
        <authorList>
            <person name="Qin J."/>
            <person name="Feng Y."/>
            <person name="Zong Z."/>
        </authorList>
    </citation>
    <scope>NUCLEOTIDE SEQUENCE [LARGE SCALE GENOMIC DNA]</scope>
    <source>
        <strain evidence="4 5">WCHAc060096</strain>
    </source>
</reference>
<evidence type="ECO:0000256" key="2">
    <source>
        <dbReference type="ARBA" id="ARBA00022801"/>
    </source>
</evidence>
<evidence type="ECO:0000259" key="3">
    <source>
        <dbReference type="PROSITE" id="PS51462"/>
    </source>
</evidence>
<proteinExistence type="predicted"/>
<dbReference type="Gene3D" id="3.90.79.10">
    <property type="entry name" value="Nucleoside Triphosphate Pyrophosphohydrolase"/>
    <property type="match status" value="1"/>
</dbReference>
<evidence type="ECO:0000313" key="4">
    <source>
        <dbReference type="EMBL" id="RKG32964.1"/>
    </source>
</evidence>
<gene>
    <name evidence="4" type="ORF">D7V21_10710</name>
</gene>
<dbReference type="PROSITE" id="PS00893">
    <property type="entry name" value="NUDIX_BOX"/>
    <property type="match status" value="1"/>
</dbReference>
<dbReference type="Proteomes" id="UP000269001">
    <property type="component" value="Unassembled WGS sequence"/>
</dbReference>
<name>A0A3A8ESK2_9GAMM</name>
<sequence length="136" mass="15526">MRKVDVKKITVAAAIILNDAHELLVVRKKNTQVFMQVGGKLELNEPPEQAIEREIKEEIGCDIQIDQFVGRFETATANEPDHLLISYVYLAQLKQVPHIAAEIAEMKWVSLDDRVTSLAPLTREVVMPWCRDYLQV</sequence>